<dbReference type="AlphaFoldDB" id="A0AA35Z7W8"/>
<sequence>MEELRDVRSVSRIFFDTIFLAEEIMGGSLSSERTQKLFDSMLKLHLRSLPKQEKLKDIGLVFFPVVENSKYYLICFDLKVPTYYIRDHLNRNGAVEDIYGIKLIHVEKLLGPI</sequence>
<gene>
    <name evidence="1" type="ORF">LSALG_LOCUS26879</name>
</gene>
<accession>A0AA35Z7W8</accession>
<organism evidence="1 2">
    <name type="scientific">Lactuca saligna</name>
    <name type="common">Willowleaf lettuce</name>
    <dbReference type="NCBI Taxonomy" id="75948"/>
    <lineage>
        <taxon>Eukaryota</taxon>
        <taxon>Viridiplantae</taxon>
        <taxon>Streptophyta</taxon>
        <taxon>Embryophyta</taxon>
        <taxon>Tracheophyta</taxon>
        <taxon>Spermatophyta</taxon>
        <taxon>Magnoliopsida</taxon>
        <taxon>eudicotyledons</taxon>
        <taxon>Gunneridae</taxon>
        <taxon>Pentapetalae</taxon>
        <taxon>asterids</taxon>
        <taxon>campanulids</taxon>
        <taxon>Asterales</taxon>
        <taxon>Asteraceae</taxon>
        <taxon>Cichorioideae</taxon>
        <taxon>Cichorieae</taxon>
        <taxon>Lactucinae</taxon>
        <taxon>Lactuca</taxon>
    </lineage>
</organism>
<name>A0AA35Z7W8_LACSI</name>
<dbReference type="Proteomes" id="UP001177003">
    <property type="component" value="Chromosome 5"/>
</dbReference>
<dbReference type="EMBL" id="OX465081">
    <property type="protein sequence ID" value="CAI9287520.1"/>
    <property type="molecule type" value="Genomic_DNA"/>
</dbReference>
<evidence type="ECO:0000313" key="2">
    <source>
        <dbReference type="Proteomes" id="UP001177003"/>
    </source>
</evidence>
<protein>
    <submittedName>
        <fullName evidence="1">Uncharacterized protein</fullName>
    </submittedName>
</protein>
<proteinExistence type="predicted"/>
<reference evidence="1" key="1">
    <citation type="submission" date="2023-04" db="EMBL/GenBank/DDBJ databases">
        <authorList>
            <person name="Vijverberg K."/>
            <person name="Xiong W."/>
            <person name="Schranz E."/>
        </authorList>
    </citation>
    <scope>NUCLEOTIDE SEQUENCE</scope>
</reference>
<evidence type="ECO:0000313" key="1">
    <source>
        <dbReference type="EMBL" id="CAI9287520.1"/>
    </source>
</evidence>
<keyword evidence="2" id="KW-1185">Reference proteome</keyword>